<evidence type="ECO:0000313" key="3">
    <source>
        <dbReference type="Proteomes" id="UP000886812"/>
    </source>
</evidence>
<evidence type="ECO:0000313" key="2">
    <source>
        <dbReference type="EMBL" id="HIV03885.1"/>
    </source>
</evidence>
<gene>
    <name evidence="2" type="ORF">IAC75_01895</name>
</gene>
<keyword evidence="1" id="KW-0732">Signal</keyword>
<feature type="chain" id="PRO_5039352248" evidence="1">
    <location>
        <begin position="26"/>
        <end position="268"/>
    </location>
</feature>
<dbReference type="AlphaFoldDB" id="A0A9D1NIU3"/>
<evidence type="ECO:0000256" key="1">
    <source>
        <dbReference type="SAM" id="SignalP"/>
    </source>
</evidence>
<dbReference type="EMBL" id="DVOG01000052">
    <property type="protein sequence ID" value="HIV03885.1"/>
    <property type="molecule type" value="Genomic_DNA"/>
</dbReference>
<protein>
    <submittedName>
        <fullName evidence="2">Uncharacterized protein</fullName>
    </submittedName>
</protein>
<dbReference type="Proteomes" id="UP000886812">
    <property type="component" value="Unassembled WGS sequence"/>
</dbReference>
<proteinExistence type="predicted"/>
<feature type="signal peptide" evidence="1">
    <location>
        <begin position="1"/>
        <end position="25"/>
    </location>
</feature>
<reference evidence="2" key="2">
    <citation type="journal article" date="2021" name="PeerJ">
        <title>Extensive microbial diversity within the chicken gut microbiome revealed by metagenomics and culture.</title>
        <authorList>
            <person name="Gilroy R."/>
            <person name="Ravi A."/>
            <person name="Getino M."/>
            <person name="Pursley I."/>
            <person name="Horton D.L."/>
            <person name="Alikhan N.F."/>
            <person name="Baker D."/>
            <person name="Gharbi K."/>
            <person name="Hall N."/>
            <person name="Watson M."/>
            <person name="Adriaenssens E.M."/>
            <person name="Foster-Nyarko E."/>
            <person name="Jarju S."/>
            <person name="Secka A."/>
            <person name="Antonio M."/>
            <person name="Oren A."/>
            <person name="Chaudhuri R.R."/>
            <person name="La Ragione R."/>
            <person name="Hildebrand F."/>
            <person name="Pallen M.J."/>
        </authorList>
    </citation>
    <scope>NUCLEOTIDE SEQUENCE</scope>
    <source>
        <strain evidence="2">10669</strain>
    </source>
</reference>
<name>A0A9D1NIU3_9BACT</name>
<accession>A0A9D1NIU3</accession>
<comment type="caution">
    <text evidence="2">The sequence shown here is derived from an EMBL/GenBank/DDBJ whole genome shotgun (WGS) entry which is preliminary data.</text>
</comment>
<reference evidence="2" key="1">
    <citation type="submission" date="2020-10" db="EMBL/GenBank/DDBJ databases">
        <authorList>
            <person name="Gilroy R."/>
        </authorList>
    </citation>
    <scope>NUCLEOTIDE SEQUENCE</scope>
    <source>
        <strain evidence="2">10669</strain>
    </source>
</reference>
<sequence>MKNVSSSLRFGVFLFLAAVCPPVSAEIIVTPFGILDTETDVRLSYNVETEDGVETKSRIYSSEKISNKEQLEALLKKVGSDTAVLSPKTARPLEAVRKFSVYAKPDLRASAASFKTRVYQRIKAEIATETREYYKENIPNAVLTNRTFFKEGGGSMVVVDKRKRPLGTLIVSYKRTFSPPTEAEMSGEDFAMTSQIPSVWERISGTPYNGVYRLPSGENVRVRSVGKFYRVFAFTIDVEVTYTFYKLEKKRQKETAFAVPAAGGALRA</sequence>
<organism evidence="2 3">
    <name type="scientific">Candidatus Spyradosoma merdigallinarum</name>
    <dbReference type="NCBI Taxonomy" id="2840950"/>
    <lineage>
        <taxon>Bacteria</taxon>
        <taxon>Pseudomonadati</taxon>
        <taxon>Verrucomicrobiota</taxon>
        <taxon>Opitutia</taxon>
        <taxon>Opitutia incertae sedis</taxon>
        <taxon>Candidatus Spyradosoma</taxon>
    </lineage>
</organism>